<dbReference type="Proteomes" id="UP001153269">
    <property type="component" value="Unassembled WGS sequence"/>
</dbReference>
<sequence length="110" mass="11666">MAFLPLARITGVISDRGTIGSGETNPTAALFLISCMPPHCSAERCWETELSVRCSHHIQLVRVGVAGSMGRPLSNLSLSRLAALSLGRVTEGGHTSLSARKPPLNNLFVV</sequence>
<reference evidence="1" key="1">
    <citation type="submission" date="2020-03" db="EMBL/GenBank/DDBJ databases">
        <authorList>
            <person name="Weist P."/>
        </authorList>
    </citation>
    <scope>NUCLEOTIDE SEQUENCE</scope>
</reference>
<evidence type="ECO:0000313" key="1">
    <source>
        <dbReference type="EMBL" id="CAB1452461.1"/>
    </source>
</evidence>
<dbReference type="EMBL" id="CADEAL010004129">
    <property type="protein sequence ID" value="CAB1452461.1"/>
    <property type="molecule type" value="Genomic_DNA"/>
</dbReference>
<organism evidence="1 2">
    <name type="scientific">Pleuronectes platessa</name>
    <name type="common">European plaice</name>
    <dbReference type="NCBI Taxonomy" id="8262"/>
    <lineage>
        <taxon>Eukaryota</taxon>
        <taxon>Metazoa</taxon>
        <taxon>Chordata</taxon>
        <taxon>Craniata</taxon>
        <taxon>Vertebrata</taxon>
        <taxon>Euteleostomi</taxon>
        <taxon>Actinopterygii</taxon>
        <taxon>Neopterygii</taxon>
        <taxon>Teleostei</taxon>
        <taxon>Neoteleostei</taxon>
        <taxon>Acanthomorphata</taxon>
        <taxon>Carangaria</taxon>
        <taxon>Pleuronectiformes</taxon>
        <taxon>Pleuronectoidei</taxon>
        <taxon>Pleuronectidae</taxon>
        <taxon>Pleuronectes</taxon>
    </lineage>
</organism>
<name>A0A9N7Z6S3_PLEPL</name>
<accession>A0A9N7Z6S3</accession>
<gene>
    <name evidence="1" type="ORF">PLEPLA_LOCUS40211</name>
</gene>
<evidence type="ECO:0000313" key="2">
    <source>
        <dbReference type="Proteomes" id="UP001153269"/>
    </source>
</evidence>
<dbReference type="AlphaFoldDB" id="A0A9N7Z6S3"/>
<protein>
    <submittedName>
        <fullName evidence="1">Uncharacterized protein</fullName>
    </submittedName>
</protein>
<keyword evidence="2" id="KW-1185">Reference proteome</keyword>
<proteinExistence type="predicted"/>
<comment type="caution">
    <text evidence="1">The sequence shown here is derived from an EMBL/GenBank/DDBJ whole genome shotgun (WGS) entry which is preliminary data.</text>
</comment>